<evidence type="ECO:0000313" key="10">
    <source>
        <dbReference type="Proteomes" id="UP000256541"/>
    </source>
</evidence>
<evidence type="ECO:0000256" key="2">
    <source>
        <dbReference type="ARBA" id="ARBA00004736"/>
    </source>
</evidence>
<comment type="pathway">
    <text evidence="2">Carbohydrate acid metabolism; 2-dehydro-3-deoxy-D-gluconate degradation; D-glyceraldehyde 3-phosphate and pyruvate from 2-dehydro-3-deoxy-D-gluconate: step 2/2.</text>
</comment>
<evidence type="ECO:0000313" key="9">
    <source>
        <dbReference type="EMBL" id="RFA13154.1"/>
    </source>
</evidence>
<dbReference type="NCBIfam" id="TIGR01182">
    <property type="entry name" value="eda"/>
    <property type="match status" value="1"/>
</dbReference>
<dbReference type="PANTHER" id="PTHR30246">
    <property type="entry name" value="2-KETO-3-DEOXY-6-PHOSPHOGLUCONATE ALDOLASE"/>
    <property type="match status" value="1"/>
</dbReference>
<dbReference type="InterPro" id="IPR031337">
    <property type="entry name" value="KDPG/KHG_AS_1"/>
</dbReference>
<dbReference type="EC" id="4.1.2.14" evidence="5"/>
<dbReference type="PROSITE" id="PS00160">
    <property type="entry name" value="ALDOLASE_KDPG_KHG_2"/>
    <property type="match status" value="1"/>
</dbReference>
<evidence type="ECO:0000256" key="7">
    <source>
        <dbReference type="ARBA" id="ARBA00023270"/>
    </source>
</evidence>
<evidence type="ECO:0000256" key="8">
    <source>
        <dbReference type="ARBA" id="ARBA00023277"/>
    </source>
</evidence>
<dbReference type="OrthoDB" id="9805177at2"/>
<dbReference type="InterPro" id="IPR031338">
    <property type="entry name" value="KDPG/KHG_AS_2"/>
</dbReference>
<reference evidence="9 10" key="1">
    <citation type="submission" date="2017-04" db="EMBL/GenBank/DDBJ databases">
        <title>Comparative genome analysis of Subtercola boreus.</title>
        <authorList>
            <person name="Cho Y.-J."/>
            <person name="Cho A."/>
            <person name="Kim O.-S."/>
            <person name="Lee J.-I."/>
        </authorList>
    </citation>
    <scope>NUCLEOTIDE SEQUENCE [LARGE SCALE GENOMIC DNA]</scope>
    <source>
        <strain evidence="9 10">P27479</strain>
    </source>
</reference>
<evidence type="ECO:0000256" key="6">
    <source>
        <dbReference type="ARBA" id="ARBA00023239"/>
    </source>
</evidence>
<accession>A0A3E0VT09</accession>
<comment type="caution">
    <text evidence="9">The sequence shown here is derived from an EMBL/GenBank/DDBJ whole genome shotgun (WGS) entry which is preliminary data.</text>
</comment>
<evidence type="ECO:0000256" key="1">
    <source>
        <dbReference type="ARBA" id="ARBA00000654"/>
    </source>
</evidence>
<protein>
    <recommendedName>
        <fullName evidence="5">2-dehydro-3-deoxy-phosphogluconate aldolase</fullName>
        <ecNumber evidence="5">4.1.2.14</ecNumber>
    </recommendedName>
</protein>
<evidence type="ECO:0000256" key="3">
    <source>
        <dbReference type="ARBA" id="ARBA00006906"/>
    </source>
</evidence>
<evidence type="ECO:0000256" key="4">
    <source>
        <dbReference type="ARBA" id="ARBA00011233"/>
    </source>
</evidence>
<proteinExistence type="inferred from homology"/>
<dbReference type="InterPro" id="IPR000887">
    <property type="entry name" value="Aldlse_KDPG_KHG"/>
</dbReference>
<keyword evidence="6" id="KW-0456">Lyase</keyword>
<keyword evidence="8" id="KW-0119">Carbohydrate metabolism</keyword>
<dbReference type="Pfam" id="PF01081">
    <property type="entry name" value="Aldolase"/>
    <property type="match status" value="1"/>
</dbReference>
<dbReference type="Gene3D" id="3.20.20.70">
    <property type="entry name" value="Aldolase class I"/>
    <property type="match status" value="1"/>
</dbReference>
<name>A0A3E0VT09_9MICO</name>
<dbReference type="CDD" id="cd00452">
    <property type="entry name" value="KDPG_aldolase"/>
    <property type="match status" value="1"/>
</dbReference>
<dbReference type="PANTHER" id="PTHR30246:SF1">
    <property type="entry name" value="2-DEHYDRO-3-DEOXY-6-PHOSPHOGALACTONATE ALDOLASE-RELATED"/>
    <property type="match status" value="1"/>
</dbReference>
<comment type="similarity">
    <text evidence="3">Belongs to the KHG/KDPG aldolase family.</text>
</comment>
<dbReference type="InterPro" id="IPR013785">
    <property type="entry name" value="Aldolase_TIM"/>
</dbReference>
<dbReference type="RefSeq" id="WP_116412388.1">
    <property type="nucleotide sequence ID" value="NZ_NBXB01000037.1"/>
</dbReference>
<organism evidence="9 10">
    <name type="scientific">Subtercola boreus</name>
    <dbReference type="NCBI Taxonomy" id="120213"/>
    <lineage>
        <taxon>Bacteria</taxon>
        <taxon>Bacillati</taxon>
        <taxon>Actinomycetota</taxon>
        <taxon>Actinomycetes</taxon>
        <taxon>Micrococcales</taxon>
        <taxon>Microbacteriaceae</taxon>
        <taxon>Subtercola</taxon>
    </lineage>
</organism>
<dbReference type="GO" id="GO:0008675">
    <property type="term" value="F:2-dehydro-3-deoxy-phosphogluconate aldolase activity"/>
    <property type="evidence" value="ECO:0007669"/>
    <property type="project" value="UniProtKB-EC"/>
</dbReference>
<dbReference type="Proteomes" id="UP000256541">
    <property type="component" value="Unassembled WGS sequence"/>
</dbReference>
<keyword evidence="7" id="KW-0704">Schiff base</keyword>
<dbReference type="EMBL" id="NBXB01000037">
    <property type="protein sequence ID" value="RFA13154.1"/>
    <property type="molecule type" value="Genomic_DNA"/>
</dbReference>
<evidence type="ECO:0000256" key="5">
    <source>
        <dbReference type="ARBA" id="ARBA00013063"/>
    </source>
</evidence>
<comment type="catalytic activity">
    <reaction evidence="1">
        <text>2-dehydro-3-deoxy-6-phospho-D-gluconate = D-glyceraldehyde 3-phosphate + pyruvate</text>
        <dbReference type="Rhea" id="RHEA:17089"/>
        <dbReference type="ChEBI" id="CHEBI:15361"/>
        <dbReference type="ChEBI" id="CHEBI:57569"/>
        <dbReference type="ChEBI" id="CHEBI:59776"/>
        <dbReference type="EC" id="4.1.2.14"/>
    </reaction>
</comment>
<comment type="subunit">
    <text evidence="4">Homotrimer.</text>
</comment>
<dbReference type="SUPFAM" id="SSF51569">
    <property type="entry name" value="Aldolase"/>
    <property type="match status" value="1"/>
</dbReference>
<sequence length="215" mass="21749">MTGTALERLTLARIVPVVEITDVARGVELAHCLSAAGLPVAEVTLRTPAALEAIQAIHAEVPGFLVGAGTLLTPAQVEDAVEAGAHFGVSPGFTPALSAAASGADLPFVPGAISPTEILAAVELGHTHLKFFPAEQSGGVAVISAFAAPFAAIGIRFMPTGGVRLSNLDSYLALSTVFAIGGTWIAPRDQIAEGRFDEITQSARAAVATVAAFGA</sequence>
<dbReference type="PROSITE" id="PS00159">
    <property type="entry name" value="ALDOLASE_KDPG_KHG_1"/>
    <property type="match status" value="1"/>
</dbReference>
<dbReference type="AlphaFoldDB" id="A0A3E0VT09"/>
<gene>
    <name evidence="9" type="ORF">B7R22_14250</name>
</gene>